<dbReference type="PANTHER" id="PTHR11662:SF405">
    <property type="entry name" value="PROTEIN CBG12249"/>
    <property type="match status" value="1"/>
</dbReference>
<evidence type="ECO:0000256" key="4">
    <source>
        <dbReference type="ARBA" id="ARBA00023136"/>
    </source>
</evidence>
<dbReference type="AlphaFoldDB" id="A0A2A6CLT4"/>
<organism evidence="5 6">
    <name type="scientific">Pristionchus pacificus</name>
    <name type="common">Parasitic nematode worm</name>
    <dbReference type="NCBI Taxonomy" id="54126"/>
    <lineage>
        <taxon>Eukaryota</taxon>
        <taxon>Metazoa</taxon>
        <taxon>Ecdysozoa</taxon>
        <taxon>Nematoda</taxon>
        <taxon>Chromadorea</taxon>
        <taxon>Rhabditida</taxon>
        <taxon>Rhabditina</taxon>
        <taxon>Diplogasteromorpha</taxon>
        <taxon>Diplogasteroidea</taxon>
        <taxon>Neodiplogasteridae</taxon>
        <taxon>Pristionchus</taxon>
    </lineage>
</organism>
<evidence type="ECO:0000313" key="5">
    <source>
        <dbReference type="EnsemblMetazoa" id="PPA22111.1"/>
    </source>
</evidence>
<accession>A0A2A6CLT4</accession>
<accession>A0A8R1UDU3</accession>
<evidence type="ECO:0000313" key="6">
    <source>
        <dbReference type="Proteomes" id="UP000005239"/>
    </source>
</evidence>
<dbReference type="GO" id="GO:0022857">
    <property type="term" value="F:transmembrane transporter activity"/>
    <property type="evidence" value="ECO:0000318"/>
    <property type="project" value="GO_Central"/>
</dbReference>
<evidence type="ECO:0000256" key="2">
    <source>
        <dbReference type="ARBA" id="ARBA00022692"/>
    </source>
</evidence>
<keyword evidence="3" id="KW-1133">Transmembrane helix</keyword>
<dbReference type="Proteomes" id="UP000005239">
    <property type="component" value="Unassembled WGS sequence"/>
</dbReference>
<comment type="subcellular location">
    <subcellularLocation>
        <location evidence="1">Membrane</location>
        <topology evidence="1">Multi-pass membrane protein</topology>
    </subcellularLocation>
</comment>
<dbReference type="SUPFAM" id="SSF103473">
    <property type="entry name" value="MFS general substrate transporter"/>
    <property type="match status" value="1"/>
</dbReference>
<reference evidence="6" key="1">
    <citation type="journal article" date="2008" name="Nat. Genet.">
        <title>The Pristionchus pacificus genome provides a unique perspective on nematode lifestyle and parasitism.</title>
        <authorList>
            <person name="Dieterich C."/>
            <person name="Clifton S.W."/>
            <person name="Schuster L.N."/>
            <person name="Chinwalla A."/>
            <person name="Delehaunty K."/>
            <person name="Dinkelacker I."/>
            <person name="Fulton L."/>
            <person name="Fulton R."/>
            <person name="Godfrey J."/>
            <person name="Minx P."/>
            <person name="Mitreva M."/>
            <person name="Roeseler W."/>
            <person name="Tian H."/>
            <person name="Witte H."/>
            <person name="Yang S.P."/>
            <person name="Wilson R.K."/>
            <person name="Sommer R.J."/>
        </authorList>
    </citation>
    <scope>NUCLEOTIDE SEQUENCE [LARGE SCALE GENOMIC DNA]</scope>
    <source>
        <strain evidence="6">PS312</strain>
    </source>
</reference>
<reference evidence="5" key="2">
    <citation type="submission" date="2022-06" db="UniProtKB">
        <authorList>
            <consortium name="EnsemblMetazoa"/>
        </authorList>
    </citation>
    <scope>IDENTIFICATION</scope>
    <source>
        <strain evidence="5">PS312</strain>
    </source>
</reference>
<keyword evidence="6" id="KW-1185">Reference proteome</keyword>
<evidence type="ECO:0000256" key="3">
    <source>
        <dbReference type="ARBA" id="ARBA00022989"/>
    </source>
</evidence>
<dbReference type="InterPro" id="IPR020846">
    <property type="entry name" value="MFS_dom"/>
</dbReference>
<dbReference type="GO" id="GO:0016020">
    <property type="term" value="C:membrane"/>
    <property type="evidence" value="ECO:0000318"/>
    <property type="project" value="GO_Central"/>
</dbReference>
<dbReference type="InterPro" id="IPR036259">
    <property type="entry name" value="MFS_trans_sf"/>
</dbReference>
<sequence length="510" mass="55864">MDSSGEKTPLVPAHHGFFHYKSFRFWMAILLMFALFSAINMRVNLSMSMVCMVNLTAHEESERAANRTLPAINPKCVMSENTLKTKGYNGEIRWSKQQQAQLLTATFYGTLATAFWSGTIADRIGPKSVLTVTIIIYILITFASPTVAQLSYPAVFVLRVMIGAGEGFVAPALGSMAGRWSTAHEKSSMAAVYTSGNQLANSLTHLINTELCASRFRWPAVFYLSGIIGIVWLITWQCFASNYPEDNFCVGAGERNYLEEHSPSLKTQVRGSVPWRAIFTSRAVFAILTCQFAFSFTLAIFMSFLPQYLRDVLVLPLSMNGIYTAITFVAQLISKNVLAVVADRLKRSGKMSHTACAKMFQTICCAGDALALSLLAIFGSCERPWVAGLLLAAYGAFFSAGICGFFTANLSIAPRFSGTMTSLTGPDKVWTCVFSAGAVCNVLAGVVFWFFGSAEVQPWGRNDDASTTSSSHSLSAASLSERTFARRIAAKREENCVNSERNTQENSKRN</sequence>
<dbReference type="FunFam" id="1.20.1250.20:FF:000532">
    <property type="entry name" value="SLC (SoLute Carrier) homolog"/>
    <property type="match status" value="1"/>
</dbReference>
<dbReference type="OrthoDB" id="2985014at2759"/>
<proteinExistence type="predicted"/>
<keyword evidence="4" id="KW-0472">Membrane</keyword>
<name>A0A2A6CLT4_PRIPA</name>
<dbReference type="PANTHER" id="PTHR11662">
    <property type="entry name" value="SOLUTE CARRIER FAMILY 17"/>
    <property type="match status" value="1"/>
</dbReference>
<dbReference type="Gene3D" id="1.20.1250.20">
    <property type="entry name" value="MFS general substrate transporter like domains"/>
    <property type="match status" value="2"/>
</dbReference>
<dbReference type="Pfam" id="PF07690">
    <property type="entry name" value="MFS_1"/>
    <property type="match status" value="1"/>
</dbReference>
<keyword evidence="2" id="KW-0812">Transmembrane</keyword>
<evidence type="ECO:0000256" key="1">
    <source>
        <dbReference type="ARBA" id="ARBA00004141"/>
    </source>
</evidence>
<gene>
    <name evidence="5" type="primary">WBGene00111665</name>
</gene>
<dbReference type="InterPro" id="IPR050382">
    <property type="entry name" value="MFS_Na/Anion_cotransporter"/>
</dbReference>
<dbReference type="EnsemblMetazoa" id="PPA22111.1">
    <property type="protein sequence ID" value="PPA22111.1"/>
    <property type="gene ID" value="WBGene00111665"/>
</dbReference>
<protein>
    <submittedName>
        <fullName evidence="5">Membrane transporter</fullName>
    </submittedName>
</protein>
<dbReference type="InterPro" id="IPR011701">
    <property type="entry name" value="MFS"/>
</dbReference>
<dbReference type="PROSITE" id="PS50850">
    <property type="entry name" value="MFS"/>
    <property type="match status" value="1"/>
</dbReference>